<dbReference type="GO" id="GO:0050664">
    <property type="term" value="F:oxidoreductase activity, acting on NAD(P)H, oxygen as acceptor"/>
    <property type="evidence" value="ECO:0007669"/>
    <property type="project" value="TreeGrafter"/>
</dbReference>
<dbReference type="InterPro" id="IPR036291">
    <property type="entry name" value="NAD(P)-bd_dom_sf"/>
</dbReference>
<dbReference type="KEGG" id="dor:Desor_2964"/>
<dbReference type="Pfam" id="PF00106">
    <property type="entry name" value="adh_short"/>
    <property type="match status" value="1"/>
</dbReference>
<evidence type="ECO:0000313" key="4">
    <source>
        <dbReference type="EMBL" id="AET68490.1"/>
    </source>
</evidence>
<reference evidence="5" key="1">
    <citation type="submission" date="2011-11" db="EMBL/GenBank/DDBJ databases">
        <title>Complete sequence of Desulfosporosinus orientis DSM 765.</title>
        <authorList>
            <person name="Lucas S."/>
            <person name="Han J."/>
            <person name="Lapidus A."/>
            <person name="Cheng J.-F."/>
            <person name="Goodwin L."/>
            <person name="Pitluck S."/>
            <person name="Peters L."/>
            <person name="Ovchinnikova G."/>
            <person name="Teshima H."/>
            <person name="Detter J.C."/>
            <person name="Han C."/>
            <person name="Tapia R."/>
            <person name="Land M."/>
            <person name="Hauser L."/>
            <person name="Kyrpides N."/>
            <person name="Ivanova N."/>
            <person name="Pagani I."/>
            <person name="Pester M."/>
            <person name="Spring S."/>
            <person name="Ollivier B."/>
            <person name="Rattei T."/>
            <person name="Klenk H.-P."/>
            <person name="Wagner M."/>
            <person name="Loy A."/>
            <person name="Woyke T."/>
        </authorList>
    </citation>
    <scope>NUCLEOTIDE SEQUENCE [LARGE SCALE GENOMIC DNA]</scope>
    <source>
        <strain evidence="5">ATCC 19365 / DSM 765 / NCIMB 8382 / VKM B-1628</strain>
    </source>
</reference>
<proteinExistence type="inferred from homology"/>
<dbReference type="PRINTS" id="PR00081">
    <property type="entry name" value="GDHRDH"/>
</dbReference>
<comment type="similarity">
    <text evidence="1 3">Belongs to the short-chain dehydrogenases/reductases (SDR) family.</text>
</comment>
<accession>G7WGQ4</accession>
<protein>
    <recommendedName>
        <fullName evidence="6">Short-chain alcohol dehydrogenase</fullName>
    </recommendedName>
</protein>
<dbReference type="AlphaFoldDB" id="G7WGQ4"/>
<evidence type="ECO:0000256" key="1">
    <source>
        <dbReference type="ARBA" id="ARBA00006484"/>
    </source>
</evidence>
<gene>
    <name evidence="4" type="ordered locus">Desor_2964</name>
</gene>
<dbReference type="Proteomes" id="UP000006346">
    <property type="component" value="Chromosome"/>
</dbReference>
<dbReference type="InterPro" id="IPR020904">
    <property type="entry name" value="Sc_DH/Rdtase_CS"/>
</dbReference>
<dbReference type="OrthoDB" id="9803333at2"/>
<evidence type="ECO:0000256" key="3">
    <source>
        <dbReference type="RuleBase" id="RU000363"/>
    </source>
</evidence>
<dbReference type="eggNOG" id="COG1028">
    <property type="taxonomic scope" value="Bacteria"/>
</dbReference>
<dbReference type="CDD" id="cd05233">
    <property type="entry name" value="SDR_c"/>
    <property type="match status" value="1"/>
</dbReference>
<sequence>MEDYKGKVAVITGGASGIGFGIALALGQKGCNIVITDINVKAGKAAEIKLNEEGIKASFIEHDISNENSWDTAIEMIKLKFSEVHYLFNNAGIVNRAVPLNKMIIKDWQWVLGVNLWGPLFGLRKFTELMDGQAVQGRIITTASTAAVAPFSKWAAYSVSKAAVVRLVENYQAEANLYKKDKVKYSVVMPGVVETNIFNSELNRPSEYANSDVPPKEIIAKGAGTAEGDTAGKISVEKAVERILKQIDYGYTYIYTHRDLTAMLIIEQASAMLLNKAPVDQLVVDYAYYAKKMQR</sequence>
<dbReference type="PATRIC" id="fig|768706.3.peg.2977"/>
<keyword evidence="5" id="KW-1185">Reference proteome</keyword>
<keyword evidence="2" id="KW-0560">Oxidoreductase</keyword>
<dbReference type="Gene3D" id="3.40.50.720">
    <property type="entry name" value="NAD(P)-binding Rossmann-like Domain"/>
    <property type="match status" value="1"/>
</dbReference>
<dbReference type="STRING" id="768706.Desor_2964"/>
<evidence type="ECO:0008006" key="6">
    <source>
        <dbReference type="Google" id="ProtNLM"/>
    </source>
</evidence>
<dbReference type="PRINTS" id="PR00080">
    <property type="entry name" value="SDRFAMILY"/>
</dbReference>
<dbReference type="HOGENOM" id="CLU_010194_2_1_9"/>
<dbReference type="EMBL" id="CP003108">
    <property type="protein sequence ID" value="AET68490.1"/>
    <property type="molecule type" value="Genomic_DNA"/>
</dbReference>
<dbReference type="InterPro" id="IPR002347">
    <property type="entry name" value="SDR_fam"/>
</dbReference>
<reference evidence="4 5" key="2">
    <citation type="journal article" date="2012" name="J. Bacteriol.">
        <title>Complete genome sequences of Desulfosporosinus orientis DSM765T, Desulfosporosinus youngiae DSM17734T, Desulfosporosinus meridiei DSM13257T, and Desulfosporosinus acidiphilus DSM22704T.</title>
        <authorList>
            <person name="Pester M."/>
            <person name="Brambilla E."/>
            <person name="Alazard D."/>
            <person name="Rattei T."/>
            <person name="Weinmaier T."/>
            <person name="Han J."/>
            <person name="Lucas S."/>
            <person name="Lapidus A."/>
            <person name="Cheng J.F."/>
            <person name="Goodwin L."/>
            <person name="Pitluck S."/>
            <person name="Peters L."/>
            <person name="Ovchinnikova G."/>
            <person name="Teshima H."/>
            <person name="Detter J.C."/>
            <person name="Han C.S."/>
            <person name="Tapia R."/>
            <person name="Land M.L."/>
            <person name="Hauser L."/>
            <person name="Kyrpides N.C."/>
            <person name="Ivanova N.N."/>
            <person name="Pagani I."/>
            <person name="Huntmann M."/>
            <person name="Wei C.L."/>
            <person name="Davenport K.W."/>
            <person name="Daligault H."/>
            <person name="Chain P.S."/>
            <person name="Chen A."/>
            <person name="Mavromatis K."/>
            <person name="Markowitz V."/>
            <person name="Szeto E."/>
            <person name="Mikhailova N."/>
            <person name="Pati A."/>
            <person name="Wagner M."/>
            <person name="Woyke T."/>
            <person name="Ollivier B."/>
            <person name="Klenk H.P."/>
            <person name="Spring S."/>
            <person name="Loy A."/>
        </authorList>
    </citation>
    <scope>NUCLEOTIDE SEQUENCE [LARGE SCALE GENOMIC DNA]</scope>
    <source>
        <strain evidence="5">ATCC 19365 / DSM 765 / NCIMB 8382 / VKM B-1628</strain>
    </source>
</reference>
<dbReference type="RefSeq" id="WP_014185298.1">
    <property type="nucleotide sequence ID" value="NC_016584.1"/>
</dbReference>
<dbReference type="PROSITE" id="PS00061">
    <property type="entry name" value="ADH_SHORT"/>
    <property type="match status" value="1"/>
</dbReference>
<dbReference type="PANTHER" id="PTHR43008">
    <property type="entry name" value="BENZIL REDUCTASE"/>
    <property type="match status" value="1"/>
</dbReference>
<dbReference type="PANTHER" id="PTHR43008:SF4">
    <property type="entry name" value="CHAIN DEHYDROGENASE, PUTATIVE (AFU_ORTHOLOGUE AFUA_4G08710)-RELATED"/>
    <property type="match status" value="1"/>
</dbReference>
<evidence type="ECO:0000313" key="5">
    <source>
        <dbReference type="Proteomes" id="UP000006346"/>
    </source>
</evidence>
<name>G7WGQ4_DESOD</name>
<organism evidence="4 5">
    <name type="scientific">Desulfosporosinus orientis (strain ATCC 19365 / DSM 765 / NCIMB 8382 / VKM B-1628 / Singapore I)</name>
    <name type="common">Desulfotomaculum orientis</name>
    <dbReference type="NCBI Taxonomy" id="768706"/>
    <lineage>
        <taxon>Bacteria</taxon>
        <taxon>Bacillati</taxon>
        <taxon>Bacillota</taxon>
        <taxon>Clostridia</taxon>
        <taxon>Eubacteriales</taxon>
        <taxon>Desulfitobacteriaceae</taxon>
        <taxon>Desulfosporosinus</taxon>
    </lineage>
</organism>
<dbReference type="SUPFAM" id="SSF51735">
    <property type="entry name" value="NAD(P)-binding Rossmann-fold domains"/>
    <property type="match status" value="1"/>
</dbReference>
<evidence type="ECO:0000256" key="2">
    <source>
        <dbReference type="ARBA" id="ARBA00023002"/>
    </source>
</evidence>